<feature type="compositionally biased region" description="Low complexity" evidence="1">
    <location>
        <begin position="879"/>
        <end position="891"/>
    </location>
</feature>
<feature type="compositionally biased region" description="Polar residues" evidence="1">
    <location>
        <begin position="738"/>
        <end position="748"/>
    </location>
</feature>
<reference evidence="2" key="1">
    <citation type="submission" date="2020-11" db="EMBL/GenBank/DDBJ databases">
        <authorList>
            <consortium name="DOE Joint Genome Institute"/>
            <person name="Ahrendt S."/>
            <person name="Riley R."/>
            <person name="Andreopoulos W."/>
            <person name="Labutti K."/>
            <person name="Pangilinan J."/>
            <person name="Ruiz-Duenas F.J."/>
            <person name="Barrasa J.M."/>
            <person name="Sanchez-Garcia M."/>
            <person name="Camarero S."/>
            <person name="Miyauchi S."/>
            <person name="Serrano A."/>
            <person name="Linde D."/>
            <person name="Babiker R."/>
            <person name="Drula E."/>
            <person name="Ayuso-Fernandez I."/>
            <person name="Pacheco R."/>
            <person name="Padilla G."/>
            <person name="Ferreira P."/>
            <person name="Barriuso J."/>
            <person name="Kellner H."/>
            <person name="Castanera R."/>
            <person name="Alfaro M."/>
            <person name="Ramirez L."/>
            <person name="Pisabarro A.G."/>
            <person name="Kuo A."/>
            <person name="Tritt A."/>
            <person name="Lipzen A."/>
            <person name="He G."/>
            <person name="Yan M."/>
            <person name="Ng V."/>
            <person name="Cullen D."/>
            <person name="Martin F."/>
            <person name="Rosso M.-N."/>
            <person name="Henrissat B."/>
            <person name="Hibbett D."/>
            <person name="Martinez A.T."/>
            <person name="Grigoriev I.V."/>
        </authorList>
    </citation>
    <scope>NUCLEOTIDE SEQUENCE</scope>
    <source>
        <strain evidence="2">AH 40177</strain>
    </source>
</reference>
<evidence type="ECO:0000313" key="3">
    <source>
        <dbReference type="Proteomes" id="UP000772434"/>
    </source>
</evidence>
<feature type="compositionally biased region" description="Acidic residues" evidence="1">
    <location>
        <begin position="160"/>
        <end position="171"/>
    </location>
</feature>
<feature type="compositionally biased region" description="Low complexity" evidence="1">
    <location>
        <begin position="1030"/>
        <end position="1039"/>
    </location>
</feature>
<feature type="compositionally biased region" description="Polar residues" evidence="1">
    <location>
        <begin position="40"/>
        <end position="54"/>
    </location>
</feature>
<accession>A0A9P5P4D3</accession>
<feature type="compositionally biased region" description="Polar residues" evidence="1">
    <location>
        <begin position="491"/>
        <end position="503"/>
    </location>
</feature>
<feature type="compositionally biased region" description="Polar residues" evidence="1">
    <location>
        <begin position="175"/>
        <end position="184"/>
    </location>
</feature>
<dbReference type="EMBL" id="JADNRY010001106">
    <property type="protein sequence ID" value="KAF9021107.1"/>
    <property type="molecule type" value="Genomic_DNA"/>
</dbReference>
<sequence>MTTDRLMSRMLLFSGQRKNGKRQCQDSACRPCYRCAAASSQEQEITSRTNTASSRKQRGVDSSRFGAPVNAIPGRYNPASMSSYLSIPSLPQSQPNRVTFADGYNTSASPLDVHAELASPTKRSGRKSLGILKNDDRKKRERGFEDDDGEIAKKTRVEGDEFIDGDEEAEWQDSHPLQNSGSSRGSKRELGEDDDTIRRGRKRVEARDRDRFLVTKTEDRVGALRSISRGKKRDREEAGSSFGGDHGDEQEEEDFEIEEDKARRRKRRNKRRSDANSYRGKKRDRDLDDELEESDDASGRISRQILSKKKGKKASDDEKLSDVSMEDSPSASSRGRKIGETWSTNGVQYKIGPNESATKFVMPIDSVHPDRQANLEVYVEAWLSEEEYREAKAQQILSWQESPKASTEPETPPITAPATPTPARTGKHLLWDSTTSTPSTKPLDNPFETAKASASQQAVASAASSRRIASAARSNSASSKPPTPIPAGLADSTNIRSPRSYKQFSKWEKQDLEAKAMMRMREANRKKEEDNAQKEKEKLASLPAPVVPKITLTPAADNAEAKPPAFSLPGASTAPKPLFNAPATSSPLAAGGDNKADAAKPPASSGSSFSFGKPSPAPAATPTPASAVPSQVNSSTGASAKPSSFSFGPPAGASNNVPNNADKPPPAVGLGFPSTLSPASAPAPATTTAFGSSSVPVLPKFSSSSSKPAEQNKETPSGGASAGGGSLLSRMGGPAPIVQNNAPASLATSSSPFSKPPPSNVLSSSPFGQLLQLQVPFLISLHLRSCAGSTAPASSSTPSSLSGALTPVPTVPPTGQPTSSTFGFATAPKPAEVPSSTPAPPKFSFGAPAPAASTNNDSAPKPPSTHRNNDAPKSSFGGNNALNNAPNNTAPKSAFGFNAWRCYRASTSPFSKPSEGQSSEPTAAPKSAFSFAGSGAKPAGEPQVKSAFSFGSPNTSQPAAPAASSSSETPKSAFSFGTSSTPAGSPAKSAFSFGTAAPMSSASGNSFSFATPAGGQSAFGGASTPSTPNPFAAFAAKPASEPEMPK</sequence>
<feature type="compositionally biased region" description="Basic and acidic residues" evidence="1">
    <location>
        <begin position="505"/>
        <end position="539"/>
    </location>
</feature>
<organism evidence="2 3">
    <name type="scientific">Rhodocollybia butyracea</name>
    <dbReference type="NCBI Taxonomy" id="206335"/>
    <lineage>
        <taxon>Eukaryota</taxon>
        <taxon>Fungi</taxon>
        <taxon>Dikarya</taxon>
        <taxon>Basidiomycota</taxon>
        <taxon>Agaricomycotina</taxon>
        <taxon>Agaricomycetes</taxon>
        <taxon>Agaricomycetidae</taxon>
        <taxon>Agaricales</taxon>
        <taxon>Marasmiineae</taxon>
        <taxon>Omphalotaceae</taxon>
        <taxon>Rhodocollybia</taxon>
    </lineage>
</organism>
<feature type="region of interest" description="Disordered" evidence="1">
    <location>
        <begin position="116"/>
        <end position="350"/>
    </location>
</feature>
<protein>
    <submittedName>
        <fullName evidence="2">Uncharacterized protein</fullName>
    </submittedName>
</protein>
<feature type="compositionally biased region" description="Polar residues" evidence="1">
    <location>
        <begin position="998"/>
        <end position="1009"/>
    </location>
</feature>
<feature type="compositionally biased region" description="Basic and acidic residues" evidence="1">
    <location>
        <begin position="150"/>
        <end position="159"/>
    </location>
</feature>
<comment type="caution">
    <text evidence="2">The sequence shown here is derived from an EMBL/GenBank/DDBJ whole genome shotgun (WGS) entry which is preliminary data.</text>
</comment>
<feature type="compositionally biased region" description="Polar residues" evidence="1">
    <location>
        <begin position="906"/>
        <end position="921"/>
    </location>
</feature>
<feature type="compositionally biased region" description="Basic and acidic residues" evidence="1">
    <location>
        <begin position="203"/>
        <end position="222"/>
    </location>
</feature>
<feature type="region of interest" description="Disordered" evidence="1">
    <location>
        <begin position="906"/>
        <end position="1046"/>
    </location>
</feature>
<feature type="region of interest" description="Disordered" evidence="1">
    <location>
        <begin position="40"/>
        <end position="71"/>
    </location>
</feature>
<dbReference type="Proteomes" id="UP000772434">
    <property type="component" value="Unassembled WGS sequence"/>
</dbReference>
<feature type="compositionally biased region" description="Low complexity" evidence="1">
    <location>
        <begin position="452"/>
        <end position="479"/>
    </location>
</feature>
<feature type="compositionally biased region" description="Acidic residues" evidence="1">
    <location>
        <begin position="287"/>
        <end position="296"/>
    </location>
</feature>
<feature type="compositionally biased region" description="Polar residues" evidence="1">
    <location>
        <begin position="628"/>
        <end position="646"/>
    </location>
</feature>
<feature type="compositionally biased region" description="Low complexity" evidence="1">
    <location>
        <begin position="589"/>
        <end position="614"/>
    </location>
</feature>
<feature type="compositionally biased region" description="Low complexity" evidence="1">
    <location>
        <begin position="952"/>
        <end position="975"/>
    </location>
</feature>
<feature type="compositionally biased region" description="Low complexity" evidence="1">
    <location>
        <begin position="673"/>
        <end position="694"/>
    </location>
</feature>
<evidence type="ECO:0000313" key="2">
    <source>
        <dbReference type="EMBL" id="KAF9021107.1"/>
    </source>
</evidence>
<keyword evidence="3" id="KW-1185">Reference proteome</keyword>
<dbReference type="AlphaFoldDB" id="A0A9P5P4D3"/>
<name>A0A9P5P4D3_9AGAR</name>
<feature type="region of interest" description="Disordered" evidence="1">
    <location>
        <begin position="399"/>
        <end position="765"/>
    </location>
</feature>
<proteinExistence type="predicted"/>
<gene>
    <name evidence="2" type="ORF">BDP27DRAFT_1411608</name>
</gene>
<dbReference type="OrthoDB" id="9451547at2759"/>
<feature type="compositionally biased region" description="Low complexity" evidence="1">
    <location>
        <begin position="788"/>
        <end position="808"/>
    </location>
</feature>
<evidence type="ECO:0000256" key="1">
    <source>
        <dbReference type="SAM" id="MobiDB-lite"/>
    </source>
</evidence>
<feature type="compositionally biased region" description="Acidic residues" evidence="1">
    <location>
        <begin position="248"/>
        <end position="259"/>
    </location>
</feature>
<feature type="compositionally biased region" description="Polar residues" evidence="1">
    <location>
        <begin position="432"/>
        <end position="442"/>
    </location>
</feature>
<feature type="region of interest" description="Disordered" evidence="1">
    <location>
        <begin position="788"/>
        <end position="891"/>
    </location>
</feature>